<comment type="similarity">
    <text evidence="6">Belongs to the nucleoid occlusion factor SlmA family.</text>
</comment>
<proteinExistence type="inferred from homology"/>
<dbReference type="SUPFAM" id="SSF46689">
    <property type="entry name" value="Homeodomain-like"/>
    <property type="match status" value="1"/>
</dbReference>
<dbReference type="InterPro" id="IPR036271">
    <property type="entry name" value="Tet_transcr_reg_TetR-rel_C_sf"/>
</dbReference>
<dbReference type="AlphaFoldDB" id="A0A172YJ64"/>
<dbReference type="Gene3D" id="1.10.357.10">
    <property type="entry name" value="Tetracycline Repressor, domain 2"/>
    <property type="match status" value="1"/>
</dbReference>
<evidence type="ECO:0000256" key="2">
    <source>
        <dbReference type="ARBA" id="ARBA00022618"/>
    </source>
</evidence>
<evidence type="ECO:0000256" key="6">
    <source>
        <dbReference type="HAMAP-Rule" id="MF_01839"/>
    </source>
</evidence>
<gene>
    <name evidence="6" type="primary">slmA</name>
    <name evidence="9" type="ORF">A5892_18725</name>
</gene>
<protein>
    <recommendedName>
        <fullName evidence="6">Nucleoid occlusion factor SlmA</fullName>
    </recommendedName>
</protein>
<dbReference type="InterPro" id="IPR023769">
    <property type="entry name" value="NO_SlmA"/>
</dbReference>
<comment type="subcellular location">
    <subcellularLocation>
        <location evidence="6">Cytoplasm</location>
        <location evidence="6">Nucleoid</location>
    </subcellularLocation>
</comment>
<dbReference type="HAMAP" id="MF_01839">
    <property type="entry name" value="NO_factor_SlmA"/>
    <property type="match status" value="1"/>
</dbReference>
<feature type="DNA-binding region" description="H-T-H motif" evidence="7">
    <location>
        <begin position="31"/>
        <end position="50"/>
    </location>
</feature>
<dbReference type="GO" id="GO:0003700">
    <property type="term" value="F:DNA-binding transcription factor activity"/>
    <property type="evidence" value="ECO:0007669"/>
    <property type="project" value="TreeGrafter"/>
</dbReference>
<evidence type="ECO:0000256" key="3">
    <source>
        <dbReference type="ARBA" id="ARBA00023054"/>
    </source>
</evidence>
<dbReference type="GO" id="GO:0051301">
    <property type="term" value="P:cell division"/>
    <property type="evidence" value="ECO:0007669"/>
    <property type="project" value="UniProtKB-KW"/>
</dbReference>
<dbReference type="GO" id="GO:0000976">
    <property type="term" value="F:transcription cis-regulatory region binding"/>
    <property type="evidence" value="ECO:0007669"/>
    <property type="project" value="TreeGrafter"/>
</dbReference>
<comment type="function">
    <text evidence="6">Required for nucleoid occlusion (NO) phenomenon, which prevents Z-ring formation and cell division over the nucleoid. Acts as a DNA-associated cell division inhibitor that binds simultaneously chromosomal DNA and FtsZ, and disrupts the assembly of FtsZ polymers. SlmA-DNA-binding sequences (SBS) are dispersed on non-Ter regions of the chromosome, preventing FtsZ polymerization at these regions.</text>
</comment>
<dbReference type="InterPro" id="IPR001647">
    <property type="entry name" value="HTH_TetR"/>
</dbReference>
<dbReference type="InterPro" id="IPR054580">
    <property type="entry name" value="SlmA-like_C"/>
</dbReference>
<evidence type="ECO:0000313" key="9">
    <source>
        <dbReference type="EMBL" id="ANF59239.1"/>
    </source>
</evidence>
<keyword evidence="4 6" id="KW-0238">DNA-binding</keyword>
<dbReference type="RefSeq" id="WP_064124079.1">
    <property type="nucleotide sequence ID" value="NZ_CP015243.1"/>
</dbReference>
<keyword evidence="10" id="KW-1185">Reference proteome</keyword>
<comment type="subunit">
    <text evidence="6">Homodimer. Interacts with FtsZ.</text>
</comment>
<dbReference type="Pfam" id="PF00440">
    <property type="entry name" value="TetR_N"/>
    <property type="match status" value="1"/>
</dbReference>
<dbReference type="SUPFAM" id="SSF48498">
    <property type="entry name" value="Tetracyclin repressor-like, C-terminal domain"/>
    <property type="match status" value="1"/>
</dbReference>
<sequence>MTQETQATSRREQILQTLAEMLEQENGGRITTAALARQVGVSEAALYRHFPSKAKMFEALIGFIEQSVFERIQAIIEGTRRDQAPASECIRLILTLVLTFASRNPGLCRLLNGEILSGDVARLRPRMAQFFERLETQLKQVLREAEIQQGLRLPSTVTTYANLLMSVIEGRIGQYVRSGFRRAPTELWEDQWQLLAAPLTGLAHLRP</sequence>
<evidence type="ECO:0000256" key="5">
    <source>
        <dbReference type="ARBA" id="ARBA00023306"/>
    </source>
</evidence>
<keyword evidence="2 6" id="KW-0132">Cell division</keyword>
<dbReference type="InterPro" id="IPR009057">
    <property type="entry name" value="Homeodomain-like_sf"/>
</dbReference>
<dbReference type="EMBL" id="CP015243">
    <property type="protein sequence ID" value="ANF59239.1"/>
    <property type="molecule type" value="Genomic_DNA"/>
</dbReference>
<accession>A0A172YJ64</accession>
<evidence type="ECO:0000313" key="10">
    <source>
        <dbReference type="Proteomes" id="UP000077875"/>
    </source>
</evidence>
<dbReference type="PANTHER" id="PTHR30055">
    <property type="entry name" value="HTH-TYPE TRANSCRIPTIONAL REGULATOR RUTR"/>
    <property type="match status" value="1"/>
</dbReference>
<feature type="domain" description="HTH tetR-type" evidence="8">
    <location>
        <begin position="8"/>
        <end position="68"/>
    </location>
</feature>
<organism evidence="9 10">
    <name type="scientific">Halotalea alkalilenta</name>
    <dbReference type="NCBI Taxonomy" id="376489"/>
    <lineage>
        <taxon>Bacteria</taxon>
        <taxon>Pseudomonadati</taxon>
        <taxon>Pseudomonadota</taxon>
        <taxon>Gammaproteobacteria</taxon>
        <taxon>Oceanospirillales</taxon>
        <taxon>Halomonadaceae</taxon>
        <taxon>Halotalea</taxon>
    </lineage>
</organism>
<dbReference type="GO" id="GO:0043590">
    <property type="term" value="C:bacterial nucleoid"/>
    <property type="evidence" value="ECO:0007669"/>
    <property type="project" value="UniProtKB-UniRule"/>
</dbReference>
<evidence type="ECO:0000256" key="4">
    <source>
        <dbReference type="ARBA" id="ARBA00023125"/>
    </source>
</evidence>
<dbReference type="Proteomes" id="UP000077875">
    <property type="component" value="Chromosome"/>
</dbReference>
<keyword evidence="3" id="KW-0175">Coiled coil</keyword>
<dbReference type="InterPro" id="IPR050109">
    <property type="entry name" value="HTH-type_TetR-like_transc_reg"/>
</dbReference>
<keyword evidence="5 6" id="KW-0131">Cell cycle</keyword>
<dbReference type="STRING" id="376489.A5892_18725"/>
<dbReference type="KEGG" id="haa:A5892_18725"/>
<dbReference type="GO" id="GO:0005737">
    <property type="term" value="C:cytoplasm"/>
    <property type="evidence" value="ECO:0007669"/>
    <property type="project" value="UniProtKB-UniRule"/>
</dbReference>
<dbReference type="NCBIfam" id="NF007015">
    <property type="entry name" value="PRK09480.1"/>
    <property type="match status" value="1"/>
</dbReference>
<evidence type="ECO:0000256" key="1">
    <source>
        <dbReference type="ARBA" id="ARBA00022490"/>
    </source>
</evidence>
<dbReference type="PANTHER" id="PTHR30055:SF183">
    <property type="entry name" value="NUCLEOID OCCLUSION FACTOR SLMA"/>
    <property type="match status" value="1"/>
</dbReference>
<dbReference type="GO" id="GO:0010974">
    <property type="term" value="P:negative regulation of division septum assembly"/>
    <property type="evidence" value="ECO:0007669"/>
    <property type="project" value="InterPro"/>
</dbReference>
<evidence type="ECO:0000259" key="8">
    <source>
        <dbReference type="PROSITE" id="PS50977"/>
    </source>
</evidence>
<evidence type="ECO:0000256" key="7">
    <source>
        <dbReference type="PROSITE-ProRule" id="PRU00335"/>
    </source>
</evidence>
<keyword evidence="1 6" id="KW-0963">Cytoplasm</keyword>
<dbReference type="Pfam" id="PF22276">
    <property type="entry name" value="SlmA-like_C"/>
    <property type="match status" value="1"/>
</dbReference>
<name>A0A172YJ64_9GAMM</name>
<reference evidence="9 10" key="1">
    <citation type="submission" date="2016-04" db="EMBL/GenBank/DDBJ databases">
        <title>Complete Genome Sequence of Halotalea alkalilenta IHB B 13600.</title>
        <authorList>
            <person name="Swarnkar M.K."/>
            <person name="Sharma A."/>
            <person name="Kaushal K."/>
            <person name="Soni R."/>
            <person name="Rana S."/>
            <person name="Singh A.K."/>
            <person name="Gulati A."/>
        </authorList>
    </citation>
    <scope>NUCLEOTIDE SEQUENCE [LARGE SCALE GENOMIC DNA]</scope>
    <source>
        <strain evidence="9 10">IHB B 13600</strain>
    </source>
</reference>
<dbReference type="PROSITE" id="PS50977">
    <property type="entry name" value="HTH_TETR_2"/>
    <property type="match status" value="1"/>
</dbReference>